<sequence>MMDSDKPLVKIRRRKKLFEEQKGNEFHDEAKNHKGSLDHLKERMLYVFGNTADLIFEDMKIAETDGLLFYLESSIDTQQLQNSLLNKHTFQETHAFDLHSEQGLKDYCRQQFGGAAYGIFNNDEEIINALLNGSVVIAISTFPIFISLSMANNNFRQVAEPTSQTVTRGPKDSFVEGLTTNMSLIRRRIRNANLCFEQFLIGSDTKTRVLIGYINGIANAEIVAEVRKRILDIDVSAVFESANIEELIADKTFTLFPLALNTERPDTACGNLIEGKIVIIVDGTPFVLIVPAVFPDFFVSAEDYYQDIYIASFTRLLRYISFLIVIITPAAYVAILTFHQEMLPTNLLISIIAQRQRVPFPAFIEVLIMEITFEILREAGIRLPRAVGQTVSIVGALVVGQAAALAGLISNIMVIIVAITATANFVAPVASLSAASRMLRFLLLLVASFLGLYGVLLGIVYMVAHLASLRSFGVPYLAPVAPFTKENLKDIFVRFPYWAMNKRPSYLRSPNQKKFPKQGSPSPPDLSGGSKG</sequence>
<dbReference type="EMBL" id="JACHGK010000020">
    <property type="protein sequence ID" value="MBB6447327.1"/>
    <property type="molecule type" value="Genomic_DNA"/>
</dbReference>
<dbReference type="PIRSF" id="PIRSF005690">
    <property type="entry name" value="GerBA"/>
    <property type="match status" value="1"/>
</dbReference>
<keyword evidence="10" id="KW-1185">Reference proteome</keyword>
<accession>A0A7X0LYB7</accession>
<evidence type="ECO:0000313" key="9">
    <source>
        <dbReference type="EMBL" id="MBB6447327.1"/>
    </source>
</evidence>
<organism evidence="9 10">
    <name type="scientific">Bacillus benzoevorans</name>
    <dbReference type="NCBI Taxonomy" id="1456"/>
    <lineage>
        <taxon>Bacteria</taxon>
        <taxon>Bacillati</taxon>
        <taxon>Bacillota</taxon>
        <taxon>Bacilli</taxon>
        <taxon>Bacillales</taxon>
        <taxon>Bacillaceae</taxon>
        <taxon>Bacillus</taxon>
    </lineage>
</organism>
<dbReference type="Pfam" id="PF03323">
    <property type="entry name" value="GerA"/>
    <property type="match status" value="1"/>
</dbReference>
<keyword evidence="5 6" id="KW-0472">Membrane</keyword>
<comment type="subcellular location">
    <subcellularLocation>
        <location evidence="6">Cell membrane</location>
    </subcellularLocation>
    <subcellularLocation>
        <location evidence="1">Membrane</location>
        <topology evidence="1">Multi-pass membrane protein</topology>
    </subcellularLocation>
</comment>
<evidence type="ECO:0000256" key="1">
    <source>
        <dbReference type="ARBA" id="ARBA00004141"/>
    </source>
</evidence>
<protein>
    <submittedName>
        <fullName evidence="9">Spore germination protein KA</fullName>
    </submittedName>
</protein>
<evidence type="ECO:0000256" key="2">
    <source>
        <dbReference type="ARBA" id="ARBA00005278"/>
    </source>
</evidence>
<dbReference type="InterPro" id="IPR050768">
    <property type="entry name" value="UPF0353/GerABKA_families"/>
</dbReference>
<keyword evidence="3 8" id="KW-0812">Transmembrane</keyword>
<evidence type="ECO:0000313" key="10">
    <source>
        <dbReference type="Proteomes" id="UP000531594"/>
    </source>
</evidence>
<evidence type="ECO:0000256" key="8">
    <source>
        <dbReference type="SAM" id="Phobius"/>
    </source>
</evidence>
<comment type="similarity">
    <text evidence="2 6">Belongs to the GerABKA family.</text>
</comment>
<feature type="transmembrane region" description="Helical" evidence="8">
    <location>
        <begin position="441"/>
        <end position="464"/>
    </location>
</feature>
<evidence type="ECO:0000256" key="5">
    <source>
        <dbReference type="ARBA" id="ARBA00023136"/>
    </source>
</evidence>
<feature type="transmembrane region" description="Helical" evidence="8">
    <location>
        <begin position="129"/>
        <end position="148"/>
    </location>
</feature>
<feature type="transmembrane region" description="Helical" evidence="8">
    <location>
        <begin position="316"/>
        <end position="338"/>
    </location>
</feature>
<dbReference type="InterPro" id="IPR004995">
    <property type="entry name" value="Spore_Ger"/>
</dbReference>
<evidence type="ECO:0000256" key="4">
    <source>
        <dbReference type="ARBA" id="ARBA00022989"/>
    </source>
</evidence>
<dbReference type="GO" id="GO:0009847">
    <property type="term" value="P:spore germination"/>
    <property type="evidence" value="ECO:0007669"/>
    <property type="project" value="UniProtKB-UniRule"/>
</dbReference>
<evidence type="ECO:0000256" key="7">
    <source>
        <dbReference type="SAM" id="MobiDB-lite"/>
    </source>
</evidence>
<dbReference type="GO" id="GO:0005886">
    <property type="term" value="C:plasma membrane"/>
    <property type="evidence" value="ECO:0007669"/>
    <property type="project" value="UniProtKB-SubCell"/>
</dbReference>
<feature type="transmembrane region" description="Helical" evidence="8">
    <location>
        <begin position="412"/>
        <end position="434"/>
    </location>
</feature>
<proteinExistence type="inferred from homology"/>
<dbReference type="PANTHER" id="PTHR22550:SF5">
    <property type="entry name" value="LEUCINE ZIPPER PROTEIN 4"/>
    <property type="match status" value="1"/>
</dbReference>
<feature type="region of interest" description="Disordered" evidence="7">
    <location>
        <begin position="507"/>
        <end position="532"/>
    </location>
</feature>
<reference evidence="9 10" key="1">
    <citation type="submission" date="2020-08" db="EMBL/GenBank/DDBJ databases">
        <title>Genomic Encyclopedia of Type Strains, Phase IV (KMG-IV): sequencing the most valuable type-strain genomes for metagenomic binning, comparative biology and taxonomic classification.</title>
        <authorList>
            <person name="Goeker M."/>
        </authorList>
    </citation>
    <scope>NUCLEOTIDE SEQUENCE [LARGE SCALE GENOMIC DNA]</scope>
    <source>
        <strain evidence="9 10">DSM 5391</strain>
    </source>
</reference>
<evidence type="ECO:0000256" key="6">
    <source>
        <dbReference type="PIRNR" id="PIRNR005690"/>
    </source>
</evidence>
<keyword evidence="4 8" id="KW-1133">Transmembrane helix</keyword>
<dbReference type="PANTHER" id="PTHR22550">
    <property type="entry name" value="SPORE GERMINATION PROTEIN"/>
    <property type="match status" value="1"/>
</dbReference>
<dbReference type="Proteomes" id="UP000531594">
    <property type="component" value="Unassembled WGS sequence"/>
</dbReference>
<feature type="transmembrane region" description="Helical" evidence="8">
    <location>
        <begin position="388"/>
        <end position="406"/>
    </location>
</feature>
<comment type="caution">
    <text evidence="9">The sequence shown here is derived from an EMBL/GenBank/DDBJ whole genome shotgun (WGS) entry which is preliminary data.</text>
</comment>
<evidence type="ECO:0000256" key="3">
    <source>
        <dbReference type="ARBA" id="ARBA00022692"/>
    </source>
</evidence>
<gene>
    <name evidence="9" type="ORF">HNR53_004007</name>
</gene>
<name>A0A7X0LYB7_9BACI</name>
<dbReference type="AlphaFoldDB" id="A0A7X0LYB7"/>
<dbReference type="RefSeq" id="WP_246439698.1">
    <property type="nucleotide sequence ID" value="NZ_JACHGK010000020.1"/>
</dbReference>